<protein>
    <submittedName>
        <fullName evidence="1">Iota-carrageenase</fullName>
        <ecNumber evidence="1">3.2.1.157</ecNumber>
    </submittedName>
</protein>
<dbReference type="AlphaFoldDB" id="A0A9Q8QLG9"/>
<keyword evidence="1" id="KW-0326">Glycosidase</keyword>
<dbReference type="GO" id="GO:0033952">
    <property type="term" value="F:iota-carrageenase activity"/>
    <property type="evidence" value="ECO:0007669"/>
    <property type="project" value="UniProtKB-EC"/>
</dbReference>
<dbReference type="InterPro" id="IPR012334">
    <property type="entry name" value="Pectin_lyas_fold"/>
</dbReference>
<dbReference type="InterPro" id="IPR011050">
    <property type="entry name" value="Pectin_lyase_fold/virulence"/>
</dbReference>
<keyword evidence="2" id="KW-1185">Reference proteome</keyword>
<keyword evidence="1" id="KW-0378">Hydrolase</keyword>
<dbReference type="SUPFAM" id="SSF51126">
    <property type="entry name" value="Pectin lyase-like"/>
    <property type="match status" value="1"/>
</dbReference>
<dbReference type="GeneID" id="72071079"/>
<dbReference type="KEGG" id="ptkz:JDV02_009134"/>
<proteinExistence type="predicted"/>
<reference evidence="1" key="1">
    <citation type="submission" date="2021-11" db="EMBL/GenBank/DDBJ databases">
        <title>Purpureocillium_takamizusanense_genome.</title>
        <authorList>
            <person name="Nguyen N.-H."/>
        </authorList>
    </citation>
    <scope>NUCLEOTIDE SEQUENCE</scope>
    <source>
        <strain evidence="1">PT3</strain>
    </source>
</reference>
<dbReference type="RefSeq" id="XP_047846785.1">
    <property type="nucleotide sequence ID" value="XM_047990776.1"/>
</dbReference>
<dbReference type="EC" id="3.2.1.157" evidence="1"/>
<dbReference type="EMBL" id="CP086362">
    <property type="protein sequence ID" value="UNI23304.1"/>
    <property type="molecule type" value="Genomic_DNA"/>
</dbReference>
<name>A0A9Q8QLG9_9HYPO</name>
<dbReference type="Gene3D" id="2.160.20.10">
    <property type="entry name" value="Single-stranded right-handed beta-helix, Pectin lyase-like"/>
    <property type="match status" value="1"/>
</dbReference>
<accession>A0A9Q8QLG9</accession>
<dbReference type="Proteomes" id="UP000829364">
    <property type="component" value="Chromosome 9"/>
</dbReference>
<sequence>MDASNGVCTIKPNWFDATQYGYVASETGTHATSIQAAIDSAAAAKGGTVFLPAGEYTLNEPLRIQSPGIAIVGAHRATSVTLSDTGSILVTASDTVIEGLEIVHDQPDPSVTSPWEPKPYQPAILVDGATRATLRNIVFVNATSAIDARNPRGLIISGIRGQPLQSGIRIESSDSAFDVSVRDVVFEPSWSKDRRVLAYQASNAVAFSSINNNLTKAAFEGVSASNYAVGFAMGGDGPPSSITRQSLSNARALFCGIGLAVGSNQVRLAVQDFIFLGLPGDQSVNGVLVGGSNITLHVIGFRCDTTGQAAISVDGPSPQLATFRNVFIKDWNQQANAALGLPAKKRLHPLKLPPQLDSIGIKVSGNDLAEEVTSAIYAGWGAYVEISGDKTFTQTPPANWPIKGGNVDKINIVPF</sequence>
<evidence type="ECO:0000313" key="2">
    <source>
        <dbReference type="Proteomes" id="UP000829364"/>
    </source>
</evidence>
<gene>
    <name evidence="1" type="ORF">JDV02_009134</name>
</gene>
<evidence type="ECO:0000313" key="1">
    <source>
        <dbReference type="EMBL" id="UNI23304.1"/>
    </source>
</evidence>
<organism evidence="1 2">
    <name type="scientific">Purpureocillium takamizusanense</name>
    <dbReference type="NCBI Taxonomy" id="2060973"/>
    <lineage>
        <taxon>Eukaryota</taxon>
        <taxon>Fungi</taxon>
        <taxon>Dikarya</taxon>
        <taxon>Ascomycota</taxon>
        <taxon>Pezizomycotina</taxon>
        <taxon>Sordariomycetes</taxon>
        <taxon>Hypocreomycetidae</taxon>
        <taxon>Hypocreales</taxon>
        <taxon>Ophiocordycipitaceae</taxon>
        <taxon>Purpureocillium</taxon>
    </lineage>
</organism>